<gene>
    <name evidence="1" type="ORF">Scep_026990</name>
</gene>
<dbReference type="Proteomes" id="UP001419268">
    <property type="component" value="Unassembled WGS sequence"/>
</dbReference>
<protein>
    <submittedName>
        <fullName evidence="1">Uncharacterized protein</fullName>
    </submittedName>
</protein>
<accession>A0AAP0HT35</accession>
<keyword evidence="2" id="KW-1185">Reference proteome</keyword>
<dbReference type="AlphaFoldDB" id="A0AAP0HT35"/>
<evidence type="ECO:0000313" key="1">
    <source>
        <dbReference type="EMBL" id="KAK9095521.1"/>
    </source>
</evidence>
<organism evidence="1 2">
    <name type="scientific">Stephania cephalantha</name>
    <dbReference type="NCBI Taxonomy" id="152367"/>
    <lineage>
        <taxon>Eukaryota</taxon>
        <taxon>Viridiplantae</taxon>
        <taxon>Streptophyta</taxon>
        <taxon>Embryophyta</taxon>
        <taxon>Tracheophyta</taxon>
        <taxon>Spermatophyta</taxon>
        <taxon>Magnoliopsida</taxon>
        <taxon>Ranunculales</taxon>
        <taxon>Menispermaceae</taxon>
        <taxon>Menispermoideae</taxon>
        <taxon>Cissampelideae</taxon>
        <taxon>Stephania</taxon>
    </lineage>
</organism>
<name>A0AAP0HT35_9MAGN</name>
<dbReference type="EMBL" id="JBBNAG010000011">
    <property type="protein sequence ID" value="KAK9095521.1"/>
    <property type="molecule type" value="Genomic_DNA"/>
</dbReference>
<sequence>METKAFKYNFPNARPRETYPQHNGGIYKIKDFEFEEKVPEPFNQFIQPSIPNDQLKSL</sequence>
<reference evidence="1 2" key="1">
    <citation type="submission" date="2024-01" db="EMBL/GenBank/DDBJ databases">
        <title>Genome assemblies of Stephania.</title>
        <authorList>
            <person name="Yang L."/>
        </authorList>
    </citation>
    <scope>NUCLEOTIDE SEQUENCE [LARGE SCALE GENOMIC DNA]</scope>
    <source>
        <strain evidence="1">JXDWG</strain>
        <tissue evidence="1">Leaf</tissue>
    </source>
</reference>
<comment type="caution">
    <text evidence="1">The sequence shown here is derived from an EMBL/GenBank/DDBJ whole genome shotgun (WGS) entry which is preliminary data.</text>
</comment>
<evidence type="ECO:0000313" key="2">
    <source>
        <dbReference type="Proteomes" id="UP001419268"/>
    </source>
</evidence>
<proteinExistence type="predicted"/>